<feature type="transmembrane region" description="Helical" evidence="1">
    <location>
        <begin position="233"/>
        <end position="253"/>
    </location>
</feature>
<dbReference type="Proteomes" id="UP000034329">
    <property type="component" value="Unassembled WGS sequence"/>
</dbReference>
<gene>
    <name evidence="2" type="ORF">UX13_C0001G0012</name>
</gene>
<feature type="transmembrane region" description="Helical" evidence="1">
    <location>
        <begin position="124"/>
        <end position="150"/>
    </location>
</feature>
<feature type="transmembrane region" description="Helical" evidence="1">
    <location>
        <begin position="94"/>
        <end position="112"/>
    </location>
</feature>
<dbReference type="AlphaFoldDB" id="A0A0G1MRE6"/>
<keyword evidence="1" id="KW-1133">Transmembrane helix</keyword>
<protein>
    <recommendedName>
        <fullName evidence="4">Glycosyltransferase RgtA/B/C/D-like domain-containing protein</fullName>
    </recommendedName>
</protein>
<feature type="transmembrane region" description="Helical" evidence="1">
    <location>
        <begin position="308"/>
        <end position="325"/>
    </location>
</feature>
<name>A0A0G1MRE6_9BACT</name>
<feature type="transmembrane region" description="Helical" evidence="1">
    <location>
        <begin position="185"/>
        <end position="204"/>
    </location>
</feature>
<evidence type="ECO:0000313" key="2">
    <source>
        <dbReference type="EMBL" id="KKU10921.1"/>
    </source>
</evidence>
<keyword evidence="1" id="KW-0812">Transmembrane</keyword>
<evidence type="ECO:0000256" key="1">
    <source>
        <dbReference type="SAM" id="Phobius"/>
    </source>
</evidence>
<feature type="transmembrane region" description="Helical" evidence="1">
    <location>
        <begin position="260"/>
        <end position="277"/>
    </location>
</feature>
<evidence type="ECO:0008006" key="4">
    <source>
        <dbReference type="Google" id="ProtNLM"/>
    </source>
</evidence>
<dbReference type="EMBL" id="LCLA01000001">
    <property type="protein sequence ID" value="KKU10921.1"/>
    <property type="molecule type" value="Genomic_DNA"/>
</dbReference>
<feature type="transmembrane region" description="Helical" evidence="1">
    <location>
        <begin position="156"/>
        <end position="173"/>
    </location>
</feature>
<feature type="transmembrane region" description="Helical" evidence="1">
    <location>
        <begin position="71"/>
        <end position="88"/>
    </location>
</feature>
<proteinExistence type="predicted"/>
<organism evidence="2 3">
    <name type="scientific">Candidatus Woesebacteria bacterium GW2011_GWB1_45_5</name>
    <dbReference type="NCBI Taxonomy" id="1618581"/>
    <lineage>
        <taxon>Bacteria</taxon>
        <taxon>Candidatus Woeseibacteriota</taxon>
    </lineage>
</organism>
<sequence>MIIIAFALAWHVLVFLKMPHLTWIPAFMNTWFYDKGLLYYKDFIQLHFPIPHMVAYPLLKLTNWDILKEPFLALFTAILTTLILYKIAQKYLAPPARTAVLVFFSLLFWYSSTWVQYSGESITGLFLLITVFLLIRLANPFLIGIFFSLTELTGQIVTPTLIALFILYTIRLFTAPKTKPFKSLIYFLLGSLVPIAITSAYFFLKGTFTDFFFWTVTYYLTYAKLAKAGIGSLPWKDIVLVFSPALFVLVALIRKKKRDWISLVLVTAIFSSIPFVVGSIFHPHHYLFILPVASLAFGKAMGTDRSRLLIGFFIYMTVFIFYPWYSYRLTRGPANQNLNDVSKDPQMQELVGEIKQKSQSKGIIVVGDPLIYYFSDTLPTNKYFMALPWHYIPLTETKKIFDSKPPHLWIIDTGYMKRFYESWKTPEVGNFIKDQISGCYRKVYESQPWEIWQRKSSCSSRSE</sequence>
<reference evidence="2 3" key="1">
    <citation type="journal article" date="2015" name="Nature">
        <title>rRNA introns, odd ribosomes, and small enigmatic genomes across a large radiation of phyla.</title>
        <authorList>
            <person name="Brown C.T."/>
            <person name="Hug L.A."/>
            <person name="Thomas B.C."/>
            <person name="Sharon I."/>
            <person name="Castelle C.J."/>
            <person name="Singh A."/>
            <person name="Wilkins M.J."/>
            <person name="Williams K.H."/>
            <person name="Banfield J.F."/>
        </authorList>
    </citation>
    <scope>NUCLEOTIDE SEQUENCE [LARGE SCALE GENOMIC DNA]</scope>
</reference>
<evidence type="ECO:0000313" key="3">
    <source>
        <dbReference type="Proteomes" id="UP000034329"/>
    </source>
</evidence>
<keyword evidence="1" id="KW-0472">Membrane</keyword>
<accession>A0A0G1MRE6</accession>
<comment type="caution">
    <text evidence="2">The sequence shown here is derived from an EMBL/GenBank/DDBJ whole genome shotgun (WGS) entry which is preliminary data.</text>
</comment>